<sequence>MAGLHRGGVVRIELCDFAFSGPAFIDVSEAALDRAAIGVGNLNAFVAGAPSTVKAIAQQWRSAITRDSIHPLGGRWWRSDNYARLERTEKGFMSGLLGGVLSKLVAESVFGVRQFGHIEYFSPPPIYDPTTRRRPDFLGLPAGGGPAVIVESKGRSDRLNASPDQVEKAKGQVRSVLRVPGCASVLRYVQYTHFTADGVLAVTLHDPPGSDDDGIAGDPSPLENDQRNVDLRVYYRDVVDAAVALNAQRVRLGGIRYQLFTYNLLGISVGVPDRIFQAVQQDQAIPAGSEYLGPLNTVDVAEDSRRWLIEESGRVVPSDTQVLSDVGPDGIAVVGSYPIRG</sequence>
<evidence type="ECO:0000313" key="2">
    <source>
        <dbReference type="Proteomes" id="UP000183180"/>
    </source>
</evidence>
<organism evidence="1 2">
    <name type="scientific">Gordonia westfalica</name>
    <dbReference type="NCBI Taxonomy" id="158898"/>
    <lineage>
        <taxon>Bacteria</taxon>
        <taxon>Bacillati</taxon>
        <taxon>Actinomycetota</taxon>
        <taxon>Actinomycetes</taxon>
        <taxon>Mycobacteriales</taxon>
        <taxon>Gordoniaceae</taxon>
        <taxon>Gordonia</taxon>
    </lineage>
</organism>
<dbReference type="OrthoDB" id="2969555at2"/>
<dbReference type="EMBL" id="FNLM01000034">
    <property type="protein sequence ID" value="SDU29042.1"/>
    <property type="molecule type" value="Genomic_DNA"/>
</dbReference>
<reference evidence="1 2" key="1">
    <citation type="submission" date="2016-10" db="EMBL/GenBank/DDBJ databases">
        <authorList>
            <person name="de Groot N.N."/>
        </authorList>
    </citation>
    <scope>NUCLEOTIDE SEQUENCE [LARGE SCALE GENOMIC DNA]</scope>
    <source>
        <strain evidence="1 2">DSM 44215</strain>
    </source>
</reference>
<dbReference type="AlphaFoldDB" id="A0A1H2HB74"/>
<proteinExistence type="predicted"/>
<name>A0A1H2HB74_9ACTN</name>
<protein>
    <submittedName>
        <fullName evidence="1">Uncharacterized protein</fullName>
    </submittedName>
</protein>
<gene>
    <name evidence="1" type="ORF">SAMN04488548_134367</name>
</gene>
<accession>A0A1H2HB74</accession>
<dbReference type="Proteomes" id="UP000183180">
    <property type="component" value="Unassembled WGS sequence"/>
</dbReference>
<evidence type="ECO:0000313" key="1">
    <source>
        <dbReference type="EMBL" id="SDU29042.1"/>
    </source>
</evidence>
<dbReference type="RefSeq" id="WP_074848876.1">
    <property type="nucleotide sequence ID" value="NZ_FNLM01000034.1"/>
</dbReference>